<accession>A0A0L0D1R9</accession>
<dbReference type="Proteomes" id="UP000054408">
    <property type="component" value="Unassembled WGS sequence"/>
</dbReference>
<dbReference type="Gene3D" id="3.40.50.10140">
    <property type="entry name" value="Toll/interleukin-1 receptor homology (TIR) domain"/>
    <property type="match status" value="1"/>
</dbReference>
<feature type="repeat" description="ANK" evidence="5">
    <location>
        <begin position="282"/>
        <end position="306"/>
    </location>
</feature>
<dbReference type="InterPro" id="IPR036770">
    <property type="entry name" value="Ankyrin_rpt-contain_sf"/>
</dbReference>
<feature type="binding site" evidence="6">
    <location>
        <position position="950"/>
    </location>
    <ligand>
        <name>ATP</name>
        <dbReference type="ChEBI" id="CHEBI:30616"/>
    </ligand>
</feature>
<dbReference type="Pfam" id="PF13637">
    <property type="entry name" value="Ank_4"/>
    <property type="match status" value="2"/>
</dbReference>
<keyword evidence="2 6" id="KW-0547">Nucleotide-binding</keyword>
<dbReference type="InterPro" id="IPR017441">
    <property type="entry name" value="Protein_kinase_ATP_BS"/>
</dbReference>
<dbReference type="InterPro" id="IPR002110">
    <property type="entry name" value="Ankyrin_rpt"/>
</dbReference>
<evidence type="ECO:0000256" key="2">
    <source>
        <dbReference type="ARBA" id="ARBA00022741"/>
    </source>
</evidence>
<feature type="repeat" description="ANK" evidence="5">
    <location>
        <begin position="350"/>
        <end position="372"/>
    </location>
</feature>
<evidence type="ECO:0000256" key="6">
    <source>
        <dbReference type="PROSITE-ProRule" id="PRU10141"/>
    </source>
</evidence>
<feature type="repeat" description="ANK" evidence="5">
    <location>
        <begin position="452"/>
        <end position="476"/>
    </location>
</feature>
<dbReference type="PROSITE" id="PS50104">
    <property type="entry name" value="TIR"/>
    <property type="match status" value="1"/>
</dbReference>
<dbReference type="InterPro" id="IPR035897">
    <property type="entry name" value="Toll_tir_struct_dom_sf"/>
</dbReference>
<keyword evidence="3 6" id="KW-0067">ATP-binding</keyword>
<keyword evidence="4 5" id="KW-0040">ANK repeat</keyword>
<dbReference type="PROSITE" id="PS00107">
    <property type="entry name" value="PROTEIN_KINASE_ATP"/>
    <property type="match status" value="1"/>
</dbReference>
<feature type="repeat" description="ANK" evidence="5">
    <location>
        <begin position="316"/>
        <end position="340"/>
    </location>
</feature>
<dbReference type="SMART" id="SM00255">
    <property type="entry name" value="TIR"/>
    <property type="match status" value="1"/>
</dbReference>
<dbReference type="SUPFAM" id="SSF56112">
    <property type="entry name" value="Protein kinase-like (PK-like)"/>
    <property type="match status" value="1"/>
</dbReference>
<feature type="repeat" description="ANK" evidence="5">
    <location>
        <begin position="418"/>
        <end position="442"/>
    </location>
</feature>
<feature type="domain" description="Protein kinase" evidence="7">
    <location>
        <begin position="923"/>
        <end position="1194"/>
    </location>
</feature>
<dbReference type="PROSITE" id="PS50011">
    <property type="entry name" value="PROTEIN_KINASE_DOM"/>
    <property type="match status" value="1"/>
</dbReference>
<feature type="repeat" description="ANK" evidence="5">
    <location>
        <begin position="690"/>
        <end position="714"/>
    </location>
</feature>
<feature type="repeat" description="ANK" evidence="5">
    <location>
        <begin position="622"/>
        <end position="646"/>
    </location>
</feature>
<protein>
    <submittedName>
        <fullName evidence="9">TKL protein kinase</fullName>
    </submittedName>
</protein>
<dbReference type="eggNOG" id="KOG4177">
    <property type="taxonomic scope" value="Eukaryota"/>
</dbReference>
<dbReference type="PROSITE" id="PS50297">
    <property type="entry name" value="ANK_REP_REGION"/>
    <property type="match status" value="18"/>
</dbReference>
<feature type="repeat" description="ANK" evidence="5">
    <location>
        <begin position="656"/>
        <end position="680"/>
    </location>
</feature>
<dbReference type="eggNOG" id="KOG0192">
    <property type="taxonomic scope" value="Eukaryota"/>
</dbReference>
<evidence type="ECO:0000313" key="9">
    <source>
        <dbReference type="EMBL" id="KNC46207.1"/>
    </source>
</evidence>
<feature type="repeat" description="ANK" evidence="5">
    <location>
        <begin position="791"/>
        <end position="823"/>
    </location>
</feature>
<dbReference type="InterPro" id="IPR000157">
    <property type="entry name" value="TIR_dom"/>
</dbReference>
<dbReference type="EMBL" id="GL349442">
    <property type="protein sequence ID" value="KNC46207.1"/>
    <property type="molecule type" value="Genomic_DNA"/>
</dbReference>
<dbReference type="PROSITE" id="PS00108">
    <property type="entry name" value="PROTEIN_KINASE_ST"/>
    <property type="match status" value="1"/>
</dbReference>
<keyword evidence="9" id="KW-0808">Transferase</keyword>
<evidence type="ECO:0000256" key="1">
    <source>
        <dbReference type="ARBA" id="ARBA00022737"/>
    </source>
</evidence>
<dbReference type="InterPro" id="IPR008271">
    <property type="entry name" value="Ser/Thr_kinase_AS"/>
</dbReference>
<feature type="repeat" description="ANK" evidence="5">
    <location>
        <begin position="112"/>
        <end position="136"/>
    </location>
</feature>
<feature type="domain" description="TIR" evidence="8">
    <location>
        <begin position="1204"/>
        <end position="1361"/>
    </location>
</feature>
<evidence type="ECO:0000259" key="7">
    <source>
        <dbReference type="PROSITE" id="PS50011"/>
    </source>
</evidence>
<feature type="repeat" description="ANK" evidence="5">
    <location>
        <begin position="554"/>
        <end position="578"/>
    </location>
</feature>
<organism evidence="9 10">
    <name type="scientific">Thecamonas trahens ATCC 50062</name>
    <dbReference type="NCBI Taxonomy" id="461836"/>
    <lineage>
        <taxon>Eukaryota</taxon>
        <taxon>Apusozoa</taxon>
        <taxon>Apusomonadida</taxon>
        <taxon>Apusomonadidae</taxon>
        <taxon>Thecamonas</taxon>
    </lineage>
</organism>
<dbReference type="Pfam" id="PF00069">
    <property type="entry name" value="Pkinase"/>
    <property type="match status" value="1"/>
</dbReference>
<evidence type="ECO:0000256" key="5">
    <source>
        <dbReference type="PROSITE-ProRule" id="PRU00023"/>
    </source>
</evidence>
<feature type="repeat" description="ANK" evidence="5">
    <location>
        <begin position="486"/>
        <end position="510"/>
    </location>
</feature>
<feature type="repeat" description="ANK" evidence="5">
    <location>
        <begin position="180"/>
        <end position="204"/>
    </location>
</feature>
<evidence type="ECO:0000259" key="8">
    <source>
        <dbReference type="PROSITE" id="PS50104"/>
    </source>
</evidence>
<dbReference type="SMART" id="SM00248">
    <property type="entry name" value="ANK"/>
    <property type="match status" value="24"/>
</dbReference>
<feature type="repeat" description="ANK" evidence="5">
    <location>
        <begin position="824"/>
        <end position="848"/>
    </location>
</feature>
<dbReference type="SMART" id="SM00220">
    <property type="entry name" value="S_TKc"/>
    <property type="match status" value="1"/>
</dbReference>
<dbReference type="GO" id="GO:0004672">
    <property type="term" value="F:protein kinase activity"/>
    <property type="evidence" value="ECO:0007669"/>
    <property type="project" value="InterPro"/>
</dbReference>
<dbReference type="STRING" id="461836.A0A0L0D1R9"/>
<dbReference type="Pfam" id="PF13676">
    <property type="entry name" value="TIR_2"/>
    <property type="match status" value="1"/>
</dbReference>
<dbReference type="GeneID" id="25562317"/>
<feature type="repeat" description="ANK" evidence="5">
    <location>
        <begin position="520"/>
        <end position="544"/>
    </location>
</feature>
<feature type="repeat" description="ANK" evidence="5">
    <location>
        <begin position="146"/>
        <end position="170"/>
    </location>
</feature>
<dbReference type="PANTHER" id="PTHR24198">
    <property type="entry name" value="ANKYRIN REPEAT AND PROTEIN KINASE DOMAIN-CONTAINING PROTEIN"/>
    <property type="match status" value="1"/>
</dbReference>
<dbReference type="SUPFAM" id="SSF52200">
    <property type="entry name" value="Toll/Interleukin receptor TIR domain"/>
    <property type="match status" value="1"/>
</dbReference>
<keyword evidence="9" id="KW-0418">Kinase</keyword>
<keyword evidence="1" id="KW-0677">Repeat</keyword>
<dbReference type="OrthoDB" id="7696926at2759"/>
<dbReference type="RefSeq" id="XP_013760504.1">
    <property type="nucleotide sequence ID" value="XM_013905050.1"/>
</dbReference>
<dbReference type="Gene3D" id="1.10.510.10">
    <property type="entry name" value="Transferase(Phosphotransferase) domain 1"/>
    <property type="match status" value="1"/>
</dbReference>
<gene>
    <name evidence="9" type="ORF">AMSG_02658</name>
</gene>
<keyword evidence="10" id="KW-1185">Reference proteome</keyword>
<dbReference type="PANTHER" id="PTHR24198:SF194">
    <property type="entry name" value="INVERSIN-A"/>
    <property type="match status" value="1"/>
</dbReference>
<dbReference type="PROSITE" id="PS50088">
    <property type="entry name" value="ANK_REPEAT"/>
    <property type="match status" value="18"/>
</dbReference>
<proteinExistence type="predicted"/>
<dbReference type="Pfam" id="PF00023">
    <property type="entry name" value="Ank"/>
    <property type="match status" value="1"/>
</dbReference>
<dbReference type="InterPro" id="IPR011009">
    <property type="entry name" value="Kinase-like_dom_sf"/>
</dbReference>
<dbReference type="OMA" id="GMSEEHE"/>
<dbReference type="GO" id="GO:0005524">
    <property type="term" value="F:ATP binding"/>
    <property type="evidence" value="ECO:0007669"/>
    <property type="project" value="UniProtKB-UniRule"/>
</dbReference>
<feature type="repeat" description="ANK" evidence="5">
    <location>
        <begin position="214"/>
        <end position="236"/>
    </location>
</feature>
<reference evidence="9 10" key="1">
    <citation type="submission" date="2010-05" db="EMBL/GenBank/DDBJ databases">
        <title>The Genome Sequence of Thecamonas trahens ATCC 50062.</title>
        <authorList>
            <consortium name="The Broad Institute Genome Sequencing Platform"/>
            <person name="Russ C."/>
            <person name="Cuomo C."/>
            <person name="Shea T."/>
            <person name="Young S.K."/>
            <person name="Zeng Q."/>
            <person name="Koehrsen M."/>
            <person name="Haas B."/>
            <person name="Borodovsky M."/>
            <person name="Guigo R."/>
            <person name="Alvarado L."/>
            <person name="Berlin A."/>
            <person name="Bochicchio J."/>
            <person name="Borenstein D."/>
            <person name="Chapman S."/>
            <person name="Chen Z."/>
            <person name="Freedman E."/>
            <person name="Gellesch M."/>
            <person name="Goldberg J."/>
            <person name="Griggs A."/>
            <person name="Gujja S."/>
            <person name="Heilman E."/>
            <person name="Heiman D."/>
            <person name="Hepburn T."/>
            <person name="Howarth C."/>
            <person name="Jen D."/>
            <person name="Larson L."/>
            <person name="Mehta T."/>
            <person name="Park D."/>
            <person name="Pearson M."/>
            <person name="Roberts A."/>
            <person name="Saif S."/>
            <person name="Shenoy N."/>
            <person name="Sisk P."/>
            <person name="Stolte C."/>
            <person name="Sykes S."/>
            <person name="Thomson T."/>
            <person name="Walk T."/>
            <person name="White J."/>
            <person name="Yandava C."/>
            <person name="Burger G."/>
            <person name="Gray M.W."/>
            <person name="Holland P.W.H."/>
            <person name="King N."/>
            <person name="Lang F.B.F."/>
            <person name="Roger A.J."/>
            <person name="Ruiz-Trillo I."/>
            <person name="Lander E."/>
            <person name="Nusbaum C."/>
        </authorList>
    </citation>
    <scope>NUCLEOTIDE SEQUENCE [LARGE SCALE GENOMIC DNA]</scope>
    <source>
        <strain evidence="9 10">ATCC 50062</strain>
    </source>
</reference>
<sequence length="1404" mass="150120">MSGGVQELVRAARAGDLERVQELVEGGVAVKDQVVSGVNDRVVYQDTALTGAARMGRKNVVQWLVGSAVVGVEDGRTDGWTAAMAAAWGGHLDVMQWLVSKGGADVDKANNKGWTPLCIAAQKGHKDVVEWLVNEGRADVDKANNKGWTPLYIAAQKGHKDVVEWLVGKGKAAVDKALNNGATPLYIAARSGHLDVVKWLVSEGGAEVDKASYSGATPLYIAAQKGHKDVVEWLVSAYGTEVDQVKNSGATCLLNAAKKGCLGLVQWLVKKSEVAVDETDDDGVTPLSIAAHSGHLEVVQWLAGEGRADVGKADNNGATPLYMAAEMGHLYVVRWLVSKGRAEVDKANNNGWTPLYVAAEKGHLDVVQWLVSAYGMEVDQDEDSGATCLLSAAKQGYLGLVQWLVKKSEVAVDETDDDGVTPLSFAAHSGHLEVVQWLAGEGRADVGKADNNGATPLYMAAEMGHLDVVRWLVSKGEAEVDKASNSGATPLFIAAHNGHLDVVKWLVGEGKADVNMTLTNGVTPLYIAARSGHLDVVKWLVSEGEAEVDKASNNGATPLYIAAHNRHLDVVKWLVGEGKAAVDKDLNNGATPLYIAAHNGHLDVAEWLVGEGKAAVNTTLTNGVTPLYMAAEMGCLDAVQWLVYEGRAAVDMALKNGATPLYVAAAKGQLDMVRWLVNGGRAAVDKAKNNGGTPLYVAAQHNHLEVVICLVAAGGAKVIPTRTQALRAFVDAQPLDVTSMRGYTRIINFLRAVQTATVDGHAPLLGATLKADLDLLSTLIAAGAPLESFHDGQTVLMHATAAGLTEVVVHLLRFGAAANTVDSNGNTALHVAAAHGHVDISRVLVTQGRARIHQENNGGETPLHAALRGNDVALFLLDTPTPPKPEPWLYVYSNTQPGLESNNMPTTAAPSSHERVAMHDLEVFKEDELGHGAHARVFRGLRAKTPVAVKVLFTQELAPEADVSALQHSLKDEAVLLGKLRDPNIVQFLGLSMMPATNHSGPRPALVFELMERGSLFDYHERYGRFPPQVAAALALDAARGLAYLHSKGVVHGDMKSPNLLLSGASGRMRLKVADFGLAKLKGNGVATTNAGTFRWMAPEVMVSGKENTYGKEADVFSFGVVMWELAAGSYPYKGTGLDERGIRQAVLQDEIRPEFEPSMGASEVYVALARKCWSASPAQRPGMTAVVDKLEIIEAEEQKHSLKRWDVFICHGGGDKGAALDLYDDLTARGLCVFLDSKSLDGERCEYPDDLADHVRASRVVIVLVSKHMMVTHWAIAEAKAALAEADAGRCKLLPVFICSDISPNTLRHAADVDTADPQHLVLRIMDASFLSPDHAEQYGLWRHPELTPARKADHVATVYALENYGAETHNWHTTSPSRALADVANRAANLVAEMVNPAGPST</sequence>
<feature type="repeat" description="ANK" evidence="5">
    <location>
        <begin position="588"/>
        <end position="612"/>
    </location>
</feature>
<evidence type="ECO:0000313" key="10">
    <source>
        <dbReference type="Proteomes" id="UP000054408"/>
    </source>
</evidence>
<evidence type="ECO:0000256" key="3">
    <source>
        <dbReference type="ARBA" id="ARBA00022840"/>
    </source>
</evidence>
<name>A0A0L0D1R9_THETB</name>
<evidence type="ECO:0000256" key="4">
    <source>
        <dbReference type="ARBA" id="ARBA00023043"/>
    </source>
</evidence>
<dbReference type="Pfam" id="PF12796">
    <property type="entry name" value="Ank_2"/>
    <property type="match status" value="7"/>
</dbReference>
<dbReference type="InterPro" id="IPR000719">
    <property type="entry name" value="Prot_kinase_dom"/>
</dbReference>
<dbReference type="SUPFAM" id="SSF48403">
    <property type="entry name" value="Ankyrin repeat"/>
    <property type="match status" value="3"/>
</dbReference>
<dbReference type="GO" id="GO:0007165">
    <property type="term" value="P:signal transduction"/>
    <property type="evidence" value="ECO:0007669"/>
    <property type="project" value="InterPro"/>
</dbReference>
<dbReference type="Gene3D" id="1.25.40.20">
    <property type="entry name" value="Ankyrin repeat-containing domain"/>
    <property type="match status" value="8"/>
</dbReference>